<dbReference type="Proteomes" id="UP001141552">
    <property type="component" value="Unassembled WGS sequence"/>
</dbReference>
<dbReference type="EMBL" id="JAKUCV010004684">
    <property type="protein sequence ID" value="KAJ4834519.1"/>
    <property type="molecule type" value="Genomic_DNA"/>
</dbReference>
<reference evidence="1" key="2">
    <citation type="journal article" date="2023" name="Plants (Basel)">
        <title>Annotation of the Turnera subulata (Passifloraceae) Draft Genome Reveals the S-Locus Evolved after the Divergence of Turneroideae from Passifloroideae in a Stepwise Manner.</title>
        <authorList>
            <person name="Henning P.M."/>
            <person name="Roalson E.H."/>
            <person name="Mir W."/>
            <person name="McCubbin A.G."/>
            <person name="Shore J.S."/>
        </authorList>
    </citation>
    <scope>NUCLEOTIDE SEQUENCE</scope>
    <source>
        <strain evidence="1">F60SS</strain>
    </source>
</reference>
<keyword evidence="2" id="KW-1185">Reference proteome</keyword>
<comment type="caution">
    <text evidence="1">The sequence shown here is derived from an EMBL/GenBank/DDBJ whole genome shotgun (WGS) entry which is preliminary data.</text>
</comment>
<feature type="non-terminal residue" evidence="1">
    <location>
        <position position="76"/>
    </location>
</feature>
<protein>
    <submittedName>
        <fullName evidence="1">Uncharacterized protein</fullName>
    </submittedName>
</protein>
<gene>
    <name evidence="1" type="ORF">Tsubulata_050406</name>
</gene>
<name>A0A9Q0FPJ4_9ROSI</name>
<reference evidence="1" key="1">
    <citation type="submission" date="2022-02" db="EMBL/GenBank/DDBJ databases">
        <authorList>
            <person name="Henning P.M."/>
            <person name="McCubbin A.G."/>
            <person name="Shore J.S."/>
        </authorList>
    </citation>
    <scope>NUCLEOTIDE SEQUENCE</scope>
    <source>
        <strain evidence="1">F60SS</strain>
        <tissue evidence="1">Leaves</tissue>
    </source>
</reference>
<accession>A0A9Q0FPJ4</accession>
<evidence type="ECO:0000313" key="2">
    <source>
        <dbReference type="Proteomes" id="UP001141552"/>
    </source>
</evidence>
<proteinExistence type="predicted"/>
<evidence type="ECO:0000313" key="1">
    <source>
        <dbReference type="EMBL" id="KAJ4834519.1"/>
    </source>
</evidence>
<sequence>MARAQKLVLTKTRKQKQKLNNSVKPPVVNLVVMNMTCASDDARCNLFSFSIILSLSAIVVHTAGRTYNVRKIGALA</sequence>
<dbReference type="AlphaFoldDB" id="A0A9Q0FPJ4"/>
<organism evidence="1 2">
    <name type="scientific">Turnera subulata</name>
    <dbReference type="NCBI Taxonomy" id="218843"/>
    <lineage>
        <taxon>Eukaryota</taxon>
        <taxon>Viridiplantae</taxon>
        <taxon>Streptophyta</taxon>
        <taxon>Embryophyta</taxon>
        <taxon>Tracheophyta</taxon>
        <taxon>Spermatophyta</taxon>
        <taxon>Magnoliopsida</taxon>
        <taxon>eudicotyledons</taxon>
        <taxon>Gunneridae</taxon>
        <taxon>Pentapetalae</taxon>
        <taxon>rosids</taxon>
        <taxon>fabids</taxon>
        <taxon>Malpighiales</taxon>
        <taxon>Passifloraceae</taxon>
        <taxon>Turnera</taxon>
    </lineage>
</organism>